<dbReference type="PANTHER" id="PTHR43776:SF7">
    <property type="entry name" value="D,D-DIPEPTIDE TRANSPORT ATP-BINDING PROTEIN DDPF-RELATED"/>
    <property type="match status" value="1"/>
</dbReference>
<feature type="domain" description="ABC transporter" evidence="5">
    <location>
        <begin position="5"/>
        <end position="261"/>
    </location>
</feature>
<accession>A0A523BCT2</accession>
<dbReference type="Proteomes" id="UP000315399">
    <property type="component" value="Unassembled WGS sequence"/>
</dbReference>
<dbReference type="InterPro" id="IPR003593">
    <property type="entry name" value="AAA+_ATPase"/>
</dbReference>
<dbReference type="Pfam" id="PF08352">
    <property type="entry name" value="oligo_HPY"/>
    <property type="match status" value="1"/>
</dbReference>
<dbReference type="NCBIfam" id="TIGR01727">
    <property type="entry name" value="oligo_HPY"/>
    <property type="match status" value="1"/>
</dbReference>
<evidence type="ECO:0000259" key="5">
    <source>
        <dbReference type="PROSITE" id="PS50893"/>
    </source>
</evidence>
<dbReference type="PANTHER" id="PTHR43776">
    <property type="entry name" value="TRANSPORT ATP-BINDING PROTEIN"/>
    <property type="match status" value="1"/>
</dbReference>
<dbReference type="PROSITE" id="PS00211">
    <property type="entry name" value="ABC_TRANSPORTER_1"/>
    <property type="match status" value="1"/>
</dbReference>
<protein>
    <submittedName>
        <fullName evidence="6">Peptide ABC transporter substrate-binding protein</fullName>
    </submittedName>
</protein>
<dbReference type="GO" id="GO:0005524">
    <property type="term" value="F:ATP binding"/>
    <property type="evidence" value="ECO:0007669"/>
    <property type="project" value="UniProtKB-KW"/>
</dbReference>
<reference evidence="6 7" key="1">
    <citation type="journal article" date="2019" name="Nat. Microbiol.">
        <title>Expanding anaerobic alkane metabolism in the domain of Archaea.</title>
        <authorList>
            <person name="Wang Y."/>
            <person name="Wegener G."/>
            <person name="Hou J."/>
            <person name="Wang F."/>
            <person name="Xiao X."/>
        </authorList>
    </citation>
    <scope>NUCLEOTIDE SEQUENCE [LARGE SCALE GENOMIC DNA]</scope>
    <source>
        <strain evidence="6">WYZ-LMO10</strain>
    </source>
</reference>
<evidence type="ECO:0000256" key="3">
    <source>
        <dbReference type="ARBA" id="ARBA00022741"/>
    </source>
</evidence>
<dbReference type="AlphaFoldDB" id="A0A523BCT2"/>
<dbReference type="InterPro" id="IPR013563">
    <property type="entry name" value="Oligopep_ABC_C"/>
</dbReference>
<comment type="similarity">
    <text evidence="1">Belongs to the ABC transporter superfamily.</text>
</comment>
<dbReference type="InterPro" id="IPR017871">
    <property type="entry name" value="ABC_transporter-like_CS"/>
</dbReference>
<dbReference type="SUPFAM" id="SSF52540">
    <property type="entry name" value="P-loop containing nucleoside triphosphate hydrolases"/>
    <property type="match status" value="1"/>
</dbReference>
<dbReference type="GO" id="GO:0016887">
    <property type="term" value="F:ATP hydrolysis activity"/>
    <property type="evidence" value="ECO:0007669"/>
    <property type="project" value="InterPro"/>
</dbReference>
<comment type="caution">
    <text evidence="6">The sequence shown here is derived from an EMBL/GenBank/DDBJ whole genome shotgun (WGS) entry which is preliminary data.</text>
</comment>
<gene>
    <name evidence="6" type="ORF">DSO08_03645</name>
</gene>
<dbReference type="CDD" id="cd03257">
    <property type="entry name" value="ABC_NikE_OppD_transporters"/>
    <property type="match status" value="1"/>
</dbReference>
<dbReference type="GO" id="GO:0055085">
    <property type="term" value="P:transmembrane transport"/>
    <property type="evidence" value="ECO:0007669"/>
    <property type="project" value="UniProtKB-ARBA"/>
</dbReference>
<evidence type="ECO:0000256" key="4">
    <source>
        <dbReference type="ARBA" id="ARBA00022840"/>
    </source>
</evidence>
<keyword evidence="3" id="KW-0547">Nucleotide-binding</keyword>
<evidence type="ECO:0000313" key="6">
    <source>
        <dbReference type="EMBL" id="TDA38759.1"/>
    </source>
</evidence>
<sequence>MPPLLEVRDLVKYFPVYSRGIFRKKIVGNVHAVDRISFTVNERETVGLVGESGCGKTTTGKLILYLEKPSSGQILFDGKDVVQTFSKGSKEEQLKLRRSMQMVFQNPYASLDPRMTVYDIISEPFKIHRHVPSNEWKDRVYKLLEMVGLEPYHAERYPHEFSGGQRQRICIARALAVEPRFIIADEPVSSLDVSIRAQILNLIMELQEKLGMSYLYISHDLSSVRQISQRVIVMYLGEIVEQAPTAKLFDNPVHPYTRALMSAVPIPDPKRKMNVIILPGEVPSPINPPPGCRFHPRCQYADQKCKEEKPSFSQVDVDHFVSCHYWHKFV</sequence>
<evidence type="ECO:0000256" key="2">
    <source>
        <dbReference type="ARBA" id="ARBA00022448"/>
    </source>
</evidence>
<dbReference type="GO" id="GO:0015833">
    <property type="term" value="P:peptide transport"/>
    <property type="evidence" value="ECO:0007669"/>
    <property type="project" value="InterPro"/>
</dbReference>
<dbReference type="Gene3D" id="3.40.50.300">
    <property type="entry name" value="P-loop containing nucleotide triphosphate hydrolases"/>
    <property type="match status" value="1"/>
</dbReference>
<keyword evidence="2" id="KW-0813">Transport</keyword>
<proteinExistence type="inferred from homology"/>
<dbReference type="InterPro" id="IPR050319">
    <property type="entry name" value="ABC_transp_ATP-bind"/>
</dbReference>
<dbReference type="FunFam" id="3.40.50.300:FF:000016">
    <property type="entry name" value="Oligopeptide ABC transporter ATP-binding component"/>
    <property type="match status" value="1"/>
</dbReference>
<dbReference type="PROSITE" id="PS50893">
    <property type="entry name" value="ABC_TRANSPORTER_2"/>
    <property type="match status" value="1"/>
</dbReference>
<dbReference type="Pfam" id="PF00005">
    <property type="entry name" value="ABC_tran"/>
    <property type="match status" value="1"/>
</dbReference>
<dbReference type="EMBL" id="QNVH01000029">
    <property type="protein sequence ID" value="TDA38759.1"/>
    <property type="molecule type" value="Genomic_DNA"/>
</dbReference>
<organism evidence="6 7">
    <name type="scientific">Thermoproteota archaeon</name>
    <dbReference type="NCBI Taxonomy" id="2056631"/>
    <lineage>
        <taxon>Archaea</taxon>
        <taxon>Thermoproteota</taxon>
    </lineage>
</organism>
<evidence type="ECO:0000256" key="1">
    <source>
        <dbReference type="ARBA" id="ARBA00005417"/>
    </source>
</evidence>
<dbReference type="SMART" id="SM00382">
    <property type="entry name" value="AAA"/>
    <property type="match status" value="1"/>
</dbReference>
<dbReference type="InterPro" id="IPR027417">
    <property type="entry name" value="P-loop_NTPase"/>
</dbReference>
<evidence type="ECO:0000313" key="7">
    <source>
        <dbReference type="Proteomes" id="UP000315399"/>
    </source>
</evidence>
<keyword evidence="4" id="KW-0067">ATP-binding</keyword>
<name>A0A523BCT2_9CREN</name>
<dbReference type="InterPro" id="IPR003439">
    <property type="entry name" value="ABC_transporter-like_ATP-bd"/>
</dbReference>